<reference evidence="11 12" key="1">
    <citation type="journal article" date="2015" name="BMC Genomics">
        <title>Insights from the genome of Ophiocordyceps polyrhachis-furcata to pathogenicity and host specificity in insect fungi.</title>
        <authorList>
            <person name="Wichadakul D."/>
            <person name="Kobmoo N."/>
            <person name="Ingsriswang S."/>
            <person name="Tangphatsornruang S."/>
            <person name="Chantasingh D."/>
            <person name="Luangsa-ard J.J."/>
            <person name="Eurwilaichitr L."/>
        </authorList>
    </citation>
    <scope>NUCLEOTIDE SEQUENCE [LARGE SCALE GENOMIC DNA]</scope>
    <source>
        <strain evidence="11 12">BCC 54312</strain>
    </source>
</reference>
<keyword evidence="10" id="KW-0812">Transmembrane</keyword>
<keyword evidence="12" id="KW-1185">Reference proteome</keyword>
<comment type="similarity">
    <text evidence="2">Belongs to the cytochrome P450 family.</text>
</comment>
<comment type="caution">
    <text evidence="11">The sequence shown here is derived from an EMBL/GenBank/DDBJ whole genome shotgun (WGS) entry which is preliminary data.</text>
</comment>
<comment type="cofactor">
    <cofactor evidence="1 8">
        <name>heme</name>
        <dbReference type="ChEBI" id="CHEBI:30413"/>
    </cofactor>
</comment>
<dbReference type="InterPro" id="IPR004567">
    <property type="entry name" value="Type_II_PanK"/>
</dbReference>
<dbReference type="GO" id="GO:0004497">
    <property type="term" value="F:monooxygenase activity"/>
    <property type="evidence" value="ECO:0007669"/>
    <property type="project" value="UniProtKB-KW"/>
</dbReference>
<protein>
    <recommendedName>
        <fullName evidence="13">Pantothenate kinase</fullName>
    </recommendedName>
</protein>
<feature type="compositionally biased region" description="Low complexity" evidence="9">
    <location>
        <begin position="587"/>
        <end position="604"/>
    </location>
</feature>
<keyword evidence="10" id="KW-1133">Transmembrane helix</keyword>
<dbReference type="NCBIfam" id="TIGR00555">
    <property type="entry name" value="panK_eukar"/>
    <property type="match status" value="1"/>
</dbReference>
<evidence type="ECO:0000256" key="9">
    <source>
        <dbReference type="SAM" id="MobiDB-lite"/>
    </source>
</evidence>
<dbReference type="InterPro" id="IPR036396">
    <property type="entry name" value="Cyt_P450_sf"/>
</dbReference>
<dbReference type="Pfam" id="PF03630">
    <property type="entry name" value="Fumble"/>
    <property type="match status" value="1"/>
</dbReference>
<feature type="region of interest" description="Disordered" evidence="9">
    <location>
        <begin position="586"/>
        <end position="613"/>
    </location>
</feature>
<accession>A0A367LGZ6</accession>
<evidence type="ECO:0000256" key="7">
    <source>
        <dbReference type="ARBA" id="ARBA00023033"/>
    </source>
</evidence>
<evidence type="ECO:0000256" key="8">
    <source>
        <dbReference type="PIRSR" id="PIRSR602401-1"/>
    </source>
</evidence>
<dbReference type="EMBL" id="LKCN02000005">
    <property type="protein sequence ID" value="RCI13695.1"/>
    <property type="molecule type" value="Genomic_DNA"/>
</dbReference>
<dbReference type="InterPro" id="IPR002401">
    <property type="entry name" value="Cyt_P450_E_grp-I"/>
</dbReference>
<evidence type="ECO:0000313" key="12">
    <source>
        <dbReference type="Proteomes" id="UP000253664"/>
    </source>
</evidence>
<dbReference type="GO" id="GO:0015937">
    <property type="term" value="P:coenzyme A biosynthetic process"/>
    <property type="evidence" value="ECO:0007669"/>
    <property type="project" value="InterPro"/>
</dbReference>
<dbReference type="OrthoDB" id="498611at2759"/>
<evidence type="ECO:0000256" key="1">
    <source>
        <dbReference type="ARBA" id="ARBA00001971"/>
    </source>
</evidence>
<dbReference type="SUPFAM" id="SSF48264">
    <property type="entry name" value="Cytochrome P450"/>
    <property type="match status" value="1"/>
</dbReference>
<dbReference type="PANTHER" id="PTHR46300">
    <property type="entry name" value="P450, PUTATIVE (EUROFUNG)-RELATED-RELATED"/>
    <property type="match status" value="1"/>
</dbReference>
<dbReference type="GO" id="GO:0020037">
    <property type="term" value="F:heme binding"/>
    <property type="evidence" value="ECO:0007669"/>
    <property type="project" value="InterPro"/>
</dbReference>
<dbReference type="Pfam" id="PF00067">
    <property type="entry name" value="p450"/>
    <property type="match status" value="1"/>
</dbReference>
<dbReference type="InterPro" id="IPR001128">
    <property type="entry name" value="Cyt_P450"/>
</dbReference>
<feature type="region of interest" description="Disordered" evidence="9">
    <location>
        <begin position="522"/>
        <end position="556"/>
    </location>
</feature>
<sequence>MDNSPVFLYIILVLLLCFLVRRRYFNKTPEMNTGPNLPPEPESPSMIRTFFNGPSQEDVENDLVNRKESHGPISSLTVMGKTLIFIHDREIAHELLNKTSSATSGRPATEFGSKMCAYDRFFALQPYNDRFRKGRKLAHQMIGTGKNASRFYPVQEEEVCRFLVRLMERPDDAIKHLRTASANILKMTYGYSASDKDPLVELIEQVMISLEASFSHAGTKVDMFPAIQHIPEGFPGTGFKKTARRFRTMAETAVNIPFSLVRQRMQASDQPTSYVSSLIERQIALENHLSQSDESIIKWTAGSMYLAGADTIVGTLASFILASILFPDAQAKAQEELDRVIGTKRLPTMKDRDKLPYVDAMVKEIFRWNPVAPFGIAHLATNDVILGDYTIPKDAVLIPAIWSMCNDPDTYPDPRNFKPERHLGPDQQADPRFLSFGFGRRRCPGRYFADASVFLTIASMLAVFNIGKAVDELGREIEPKLEISQALLNHPEAFPYKITPRGPEQVDKAVYAAENHSLAAASANARTQPAPSIAMTPPVEGQDDSAASRSSAIGTRTSMAEIDNTITRPGSVKINVKGAFIVDAETSSPAPGRAQASASASGSPTRRETSDIRLPNHTAVIGGSLIKLVYFSREAHSTEPGGRLNFQNFETDRVDDCVELMKHLRDKHLELNGSRPSELCVMATGGGAYKFYDKIRDALGVDVLREDEMECLIIGQSEPQSHLPSDADVLSLDFFITEIPREVFTYSVTDPMHFVSPRERPYPYLLVNIGSGVSFLKVTGQRSYQRVGGTSLGGGTLWGLLSLLTGARTFGEMLDLAGQGDNAKVDMLVGDIYGTDYGKIGLKSTAIASSFGKVFRLKSASEAVAAAADDGNPEAPDFGDGDISRSLLYAISNNIGHIAYLQSQIHNLSDIYFGGSFIRGHRQTMNTLSYAIKFWSNGLKQAYFLRHEGYLGAVGAFLKRQPKNWGRRSSLEGLEELQELKRTMKTKESQ</sequence>
<dbReference type="FunFam" id="3.30.420.40:FF:000115">
    <property type="entry name" value="Pantothenate kinase PanK"/>
    <property type="match status" value="1"/>
</dbReference>
<evidence type="ECO:0000313" key="11">
    <source>
        <dbReference type="EMBL" id="RCI13695.1"/>
    </source>
</evidence>
<dbReference type="PANTHER" id="PTHR46300:SF7">
    <property type="entry name" value="P450, PUTATIVE (EUROFUNG)-RELATED"/>
    <property type="match status" value="1"/>
</dbReference>
<name>A0A367LGZ6_9HYPO</name>
<evidence type="ECO:0000256" key="6">
    <source>
        <dbReference type="ARBA" id="ARBA00023004"/>
    </source>
</evidence>
<keyword evidence="6 8" id="KW-0408">Iron</keyword>
<dbReference type="Gene3D" id="1.10.630.10">
    <property type="entry name" value="Cytochrome P450"/>
    <property type="match status" value="1"/>
</dbReference>
<dbReference type="Gene3D" id="3.30.420.40">
    <property type="match status" value="1"/>
</dbReference>
<feature type="binding site" description="axial binding residue" evidence="8">
    <location>
        <position position="443"/>
    </location>
    <ligand>
        <name>heme</name>
        <dbReference type="ChEBI" id="CHEBI:30413"/>
    </ligand>
    <ligandPart>
        <name>Fe</name>
        <dbReference type="ChEBI" id="CHEBI:18248"/>
    </ligandPart>
</feature>
<keyword evidence="7" id="KW-0503">Monooxygenase</keyword>
<keyword evidence="3 8" id="KW-0349">Heme</keyword>
<dbReference type="InterPro" id="IPR043129">
    <property type="entry name" value="ATPase_NBD"/>
</dbReference>
<dbReference type="Gene3D" id="3.30.420.510">
    <property type="match status" value="1"/>
</dbReference>
<dbReference type="Proteomes" id="UP000253664">
    <property type="component" value="Unassembled WGS sequence"/>
</dbReference>
<dbReference type="GO" id="GO:0005524">
    <property type="term" value="F:ATP binding"/>
    <property type="evidence" value="ECO:0007669"/>
    <property type="project" value="InterPro"/>
</dbReference>
<evidence type="ECO:0000256" key="5">
    <source>
        <dbReference type="ARBA" id="ARBA00023002"/>
    </source>
</evidence>
<keyword evidence="4 8" id="KW-0479">Metal-binding</keyword>
<dbReference type="CDD" id="cd24123">
    <property type="entry name" value="ASKHA_NBD_PanK-II_Pank4"/>
    <property type="match status" value="1"/>
</dbReference>
<dbReference type="GO" id="GO:0016705">
    <property type="term" value="F:oxidoreductase activity, acting on paired donors, with incorporation or reduction of molecular oxygen"/>
    <property type="evidence" value="ECO:0007669"/>
    <property type="project" value="InterPro"/>
</dbReference>
<feature type="compositionally biased region" description="Polar residues" evidence="9">
    <location>
        <begin position="545"/>
        <end position="556"/>
    </location>
</feature>
<evidence type="ECO:0000256" key="4">
    <source>
        <dbReference type="ARBA" id="ARBA00022723"/>
    </source>
</evidence>
<dbReference type="PROSITE" id="PS00086">
    <property type="entry name" value="CYTOCHROME_P450"/>
    <property type="match status" value="1"/>
</dbReference>
<dbReference type="CDD" id="cd11065">
    <property type="entry name" value="CYP64-like"/>
    <property type="match status" value="1"/>
</dbReference>
<evidence type="ECO:0000256" key="2">
    <source>
        <dbReference type="ARBA" id="ARBA00010617"/>
    </source>
</evidence>
<dbReference type="InterPro" id="IPR050364">
    <property type="entry name" value="Cytochrome_P450_fung"/>
</dbReference>
<dbReference type="AlphaFoldDB" id="A0A367LGZ6"/>
<keyword evidence="10" id="KW-0472">Membrane</keyword>
<dbReference type="InterPro" id="IPR017972">
    <property type="entry name" value="Cyt_P450_CS"/>
</dbReference>
<dbReference type="GO" id="GO:0005506">
    <property type="term" value="F:iron ion binding"/>
    <property type="evidence" value="ECO:0007669"/>
    <property type="project" value="InterPro"/>
</dbReference>
<evidence type="ECO:0000256" key="10">
    <source>
        <dbReference type="SAM" id="Phobius"/>
    </source>
</evidence>
<organism evidence="11 12">
    <name type="scientific">Ophiocordyceps polyrhachis-furcata BCC 54312</name>
    <dbReference type="NCBI Taxonomy" id="1330021"/>
    <lineage>
        <taxon>Eukaryota</taxon>
        <taxon>Fungi</taxon>
        <taxon>Dikarya</taxon>
        <taxon>Ascomycota</taxon>
        <taxon>Pezizomycotina</taxon>
        <taxon>Sordariomycetes</taxon>
        <taxon>Hypocreomycetidae</taxon>
        <taxon>Hypocreales</taxon>
        <taxon>Ophiocordycipitaceae</taxon>
        <taxon>Ophiocordyceps</taxon>
    </lineage>
</organism>
<gene>
    <name evidence="11" type="ORF">L249_8212</name>
</gene>
<evidence type="ECO:0000256" key="3">
    <source>
        <dbReference type="ARBA" id="ARBA00022617"/>
    </source>
</evidence>
<keyword evidence="5" id="KW-0560">Oxidoreductase</keyword>
<feature type="transmembrane region" description="Helical" evidence="10">
    <location>
        <begin position="6"/>
        <end position="24"/>
    </location>
</feature>
<dbReference type="PRINTS" id="PR00463">
    <property type="entry name" value="EP450I"/>
</dbReference>
<proteinExistence type="inferred from homology"/>
<dbReference type="STRING" id="1330021.A0A367LGZ6"/>
<dbReference type="SUPFAM" id="SSF53067">
    <property type="entry name" value="Actin-like ATPase domain"/>
    <property type="match status" value="2"/>
</dbReference>
<evidence type="ECO:0008006" key="13">
    <source>
        <dbReference type="Google" id="ProtNLM"/>
    </source>
</evidence>